<gene>
    <name evidence="4" type="ORF">ENQ76_10600</name>
</gene>
<name>A0A7C2K1L8_9PLAN</name>
<keyword evidence="1" id="KW-0433">Leucine-rich repeat</keyword>
<organism evidence="4">
    <name type="scientific">Schlesneria paludicola</name>
    <dbReference type="NCBI Taxonomy" id="360056"/>
    <lineage>
        <taxon>Bacteria</taxon>
        <taxon>Pseudomonadati</taxon>
        <taxon>Planctomycetota</taxon>
        <taxon>Planctomycetia</taxon>
        <taxon>Planctomycetales</taxon>
        <taxon>Planctomycetaceae</taxon>
        <taxon>Schlesneria</taxon>
    </lineage>
</organism>
<evidence type="ECO:0000256" key="2">
    <source>
        <dbReference type="ARBA" id="ARBA00022737"/>
    </source>
</evidence>
<dbReference type="AlphaFoldDB" id="A0A7C2K1L8"/>
<sequence length="300" mass="32098">MMRSVHIRVALLFAFLGGCGPSATKPAADSPPSSGATPTAPALEDPLGDAIARLQRELAAKNPEYRRELVQFEPRDGRLAAAELRGAGLTDLSPLAGLEFELIGLAENPVSDLSPLKGMSLSVLDLEGTQVSDLSPLSGMPLRSLWLNNTPVSDLKPLAETPLLSELSLLGTAVTDLTPLGKLPLESLWLNETNVTDLSPLAGCPLVSLTLHKTPVSDIAVVGKLGSLQRLHIGETQVTDLRPLAGARLTRLIVTPVRIEHGWDVVRGMASLQELDVEFRSPKPWSPAEFWQKLDAGELQ</sequence>
<dbReference type="EMBL" id="DSOK01000298">
    <property type="protein sequence ID" value="HEN15901.1"/>
    <property type="molecule type" value="Genomic_DNA"/>
</dbReference>
<protein>
    <submittedName>
        <fullName evidence="4">Leucine-rich repeat domain-containing protein</fullName>
    </submittedName>
</protein>
<dbReference type="SUPFAM" id="SSF52058">
    <property type="entry name" value="L domain-like"/>
    <property type="match status" value="1"/>
</dbReference>
<dbReference type="PANTHER" id="PTHR46652">
    <property type="entry name" value="LEUCINE-RICH REPEAT AND IQ DOMAIN-CONTAINING PROTEIN 1-RELATED"/>
    <property type="match status" value="1"/>
</dbReference>
<feature type="compositionally biased region" description="Low complexity" evidence="3">
    <location>
        <begin position="26"/>
        <end position="42"/>
    </location>
</feature>
<comment type="caution">
    <text evidence="4">The sequence shown here is derived from an EMBL/GenBank/DDBJ whole genome shotgun (WGS) entry which is preliminary data.</text>
</comment>
<reference evidence="4" key="1">
    <citation type="journal article" date="2020" name="mSystems">
        <title>Genome- and Community-Level Interaction Insights into Carbon Utilization and Element Cycling Functions of Hydrothermarchaeota in Hydrothermal Sediment.</title>
        <authorList>
            <person name="Zhou Z."/>
            <person name="Liu Y."/>
            <person name="Xu W."/>
            <person name="Pan J."/>
            <person name="Luo Z.H."/>
            <person name="Li M."/>
        </authorList>
    </citation>
    <scope>NUCLEOTIDE SEQUENCE [LARGE SCALE GENOMIC DNA]</scope>
    <source>
        <strain evidence="4">SpSt-339</strain>
    </source>
</reference>
<evidence type="ECO:0000256" key="3">
    <source>
        <dbReference type="SAM" id="MobiDB-lite"/>
    </source>
</evidence>
<feature type="region of interest" description="Disordered" evidence="3">
    <location>
        <begin position="23"/>
        <end position="44"/>
    </location>
</feature>
<proteinExistence type="predicted"/>
<evidence type="ECO:0000313" key="4">
    <source>
        <dbReference type="EMBL" id="HEN15901.1"/>
    </source>
</evidence>
<dbReference type="Gene3D" id="3.80.10.10">
    <property type="entry name" value="Ribonuclease Inhibitor"/>
    <property type="match status" value="1"/>
</dbReference>
<dbReference type="InterPro" id="IPR032675">
    <property type="entry name" value="LRR_dom_sf"/>
</dbReference>
<dbReference type="PANTHER" id="PTHR46652:SF3">
    <property type="entry name" value="LEUCINE-RICH REPEAT-CONTAINING PROTEIN 9"/>
    <property type="match status" value="1"/>
</dbReference>
<dbReference type="PROSITE" id="PS51257">
    <property type="entry name" value="PROKAR_LIPOPROTEIN"/>
    <property type="match status" value="1"/>
</dbReference>
<dbReference type="InterPro" id="IPR050836">
    <property type="entry name" value="SDS22/Internalin_LRR"/>
</dbReference>
<evidence type="ECO:0000256" key="1">
    <source>
        <dbReference type="ARBA" id="ARBA00022614"/>
    </source>
</evidence>
<keyword evidence="2" id="KW-0677">Repeat</keyword>
<accession>A0A7C2K1L8</accession>